<protein>
    <recommendedName>
        <fullName evidence="1">Type IV secretion system putative lipoprotein virB7</fullName>
    </recommendedName>
</protein>
<dbReference type="InterPro" id="IPR012640">
    <property type="entry name" value="Membr_lipoprot_lipid_attach_CS"/>
</dbReference>
<organism evidence="3 4">
    <name type="scientific">Bacteroides reticulotermitis JCM 10512</name>
    <dbReference type="NCBI Taxonomy" id="1445607"/>
    <lineage>
        <taxon>Bacteria</taxon>
        <taxon>Pseudomonadati</taxon>
        <taxon>Bacteroidota</taxon>
        <taxon>Bacteroidia</taxon>
        <taxon>Bacteroidales</taxon>
        <taxon>Bacteroidaceae</taxon>
        <taxon>Bacteroides</taxon>
    </lineage>
</organism>
<dbReference type="Pfam" id="PF08139">
    <property type="entry name" value="LPAM_1"/>
    <property type="match status" value="1"/>
</dbReference>
<evidence type="ECO:0000313" key="3">
    <source>
        <dbReference type="EMBL" id="GAE82698.1"/>
    </source>
</evidence>
<keyword evidence="4" id="KW-1185">Reference proteome</keyword>
<dbReference type="EMBL" id="BAIV01000004">
    <property type="protein sequence ID" value="GAE82698.1"/>
    <property type="molecule type" value="Genomic_DNA"/>
</dbReference>
<dbReference type="PROSITE" id="PS51257">
    <property type="entry name" value="PROKAR_LIPOPROTEIN"/>
    <property type="match status" value="1"/>
</dbReference>
<reference evidence="3 4" key="1">
    <citation type="journal article" date="2014" name="Genome Announc.">
        <title>Draft Genome Sequence of Bacteroides reticulotermitis Strain JCM 10512T, Isolated from the Gut of a Termite.</title>
        <authorList>
            <person name="Yuki M."/>
            <person name="Oshima K."/>
            <person name="Suda W."/>
            <person name="Sakamoto M."/>
            <person name="Iida T."/>
            <person name="Hattori M."/>
            <person name="Ohkuma M."/>
        </authorList>
    </citation>
    <scope>NUCLEOTIDE SEQUENCE [LARGE SCALE GENOMIC DNA]</scope>
    <source>
        <strain evidence="3 4">JCM 10512</strain>
    </source>
</reference>
<comment type="caution">
    <text evidence="3">The sequence shown here is derived from an EMBL/GenBank/DDBJ whole genome shotgun (WGS) entry which is preliminary data.</text>
</comment>
<dbReference type="AlphaFoldDB" id="W4UPX7"/>
<evidence type="ECO:0000313" key="4">
    <source>
        <dbReference type="Proteomes" id="UP000019131"/>
    </source>
</evidence>
<name>W4UPX7_9BACE</name>
<keyword evidence="2" id="KW-0732">Signal</keyword>
<evidence type="ECO:0000256" key="2">
    <source>
        <dbReference type="ARBA" id="ARBA00022729"/>
    </source>
</evidence>
<gene>
    <name evidence="3" type="ORF">JCM10512_921</name>
</gene>
<accession>W4UPX7</accession>
<dbReference type="Proteomes" id="UP000019131">
    <property type="component" value="Unassembled WGS sequence"/>
</dbReference>
<proteinExistence type="predicted"/>
<dbReference type="STRING" id="1445607.JCM10512_921"/>
<sequence length="59" mass="6469">MRRVIYLLLAVLLLAGCKSSKHLAVPEPEVTAVPVTSYLSSKLRLTIPNKAVAWILPVQ</sequence>
<evidence type="ECO:0000256" key="1">
    <source>
        <dbReference type="ARBA" id="ARBA00017922"/>
    </source>
</evidence>